<protein>
    <submittedName>
        <fullName evidence="3">Alkylhydroperoxidase like protein, AhpD family</fullName>
    </submittedName>
</protein>
<feature type="domain" description="Carboxymuconolactone decarboxylase-like" evidence="1">
    <location>
        <begin position="53"/>
        <end position="114"/>
    </location>
</feature>
<dbReference type="Gene3D" id="1.20.1290.10">
    <property type="entry name" value="AhpD-like"/>
    <property type="match status" value="1"/>
</dbReference>
<evidence type="ECO:0000313" key="2">
    <source>
        <dbReference type="EMBL" id="KUK44249.1"/>
    </source>
</evidence>
<gene>
    <name evidence="2" type="ORF">XD72_1381</name>
    <name evidence="3" type="ORF">XE07_1177</name>
</gene>
<evidence type="ECO:0000259" key="1">
    <source>
        <dbReference type="Pfam" id="PF02627"/>
    </source>
</evidence>
<dbReference type="EMBL" id="LGHB01000015">
    <property type="protein sequence ID" value="KUK96335.1"/>
    <property type="molecule type" value="Genomic_DNA"/>
</dbReference>
<dbReference type="PATRIC" id="fig|301375.6.peg.68"/>
<sequence length="148" mass="16276">MSFEEDLERVLDKGKEQTAEDMLASIEKMYGEVPYIFRFMKDEPELLITKILHNNAIIRSSQALDLETQELISIAVAAAIRCSHCLKLHIRVAKRMGISDDEIGAALLIAGNIANATVLAMATRELNEEKDACPVCQVSGGNGDPMDI</sequence>
<proteinExistence type="predicted"/>
<dbReference type="Pfam" id="PF02627">
    <property type="entry name" value="CMD"/>
    <property type="match status" value="1"/>
</dbReference>
<keyword evidence="3" id="KW-0560">Oxidoreductase</keyword>
<name>A0A101IJC8_9EURY</name>
<evidence type="ECO:0000313" key="5">
    <source>
        <dbReference type="Proteomes" id="UP000057043"/>
    </source>
</evidence>
<evidence type="ECO:0000313" key="3">
    <source>
        <dbReference type="EMBL" id="KUK96335.1"/>
    </source>
</evidence>
<dbReference type="GO" id="GO:0051920">
    <property type="term" value="F:peroxiredoxin activity"/>
    <property type="evidence" value="ECO:0007669"/>
    <property type="project" value="InterPro"/>
</dbReference>
<dbReference type="Proteomes" id="UP000053961">
    <property type="component" value="Unassembled WGS sequence"/>
</dbReference>
<comment type="caution">
    <text evidence="3">The sequence shown here is derived from an EMBL/GenBank/DDBJ whole genome shotgun (WGS) entry which is preliminary data.</text>
</comment>
<dbReference type="SUPFAM" id="SSF69118">
    <property type="entry name" value="AhpD-like"/>
    <property type="match status" value="1"/>
</dbReference>
<dbReference type="InterPro" id="IPR029032">
    <property type="entry name" value="AhpD-like"/>
</dbReference>
<dbReference type="AlphaFoldDB" id="A0A101IJC8"/>
<evidence type="ECO:0000313" key="4">
    <source>
        <dbReference type="Proteomes" id="UP000053961"/>
    </source>
</evidence>
<dbReference type="NCBIfam" id="TIGR00778">
    <property type="entry name" value="ahpD_dom"/>
    <property type="match status" value="1"/>
</dbReference>
<reference evidence="4 5" key="2">
    <citation type="journal article" date="2015" name="MBio">
        <title>Genome-Resolved Metagenomic Analysis Reveals Roles for Candidate Phyla and Other Microbial Community Members in Biogeochemical Transformations in Oil Reservoirs.</title>
        <authorList>
            <person name="Hu P."/>
            <person name="Tom L."/>
            <person name="Singh A."/>
            <person name="Thomas B.C."/>
            <person name="Baker B.J."/>
            <person name="Piceno Y.M."/>
            <person name="Andersen G.L."/>
            <person name="Banfield J.F."/>
        </authorList>
    </citation>
    <scope>NUCLEOTIDE SEQUENCE [LARGE SCALE GENOMIC DNA]</scope>
    <source>
        <strain evidence="2">57_489</strain>
    </source>
</reference>
<dbReference type="PANTHER" id="PTHR33930">
    <property type="entry name" value="ALKYL HYDROPEROXIDE REDUCTASE AHPD"/>
    <property type="match status" value="1"/>
</dbReference>
<dbReference type="EMBL" id="LGFT01000030">
    <property type="protein sequence ID" value="KUK44249.1"/>
    <property type="molecule type" value="Genomic_DNA"/>
</dbReference>
<dbReference type="Proteomes" id="UP000057043">
    <property type="component" value="Unassembled WGS sequence"/>
</dbReference>
<organism evidence="3 4">
    <name type="scientific">Methanothrix harundinacea</name>
    <dbReference type="NCBI Taxonomy" id="301375"/>
    <lineage>
        <taxon>Archaea</taxon>
        <taxon>Methanobacteriati</taxon>
        <taxon>Methanobacteriota</taxon>
        <taxon>Stenosarchaea group</taxon>
        <taxon>Methanomicrobia</taxon>
        <taxon>Methanotrichales</taxon>
        <taxon>Methanotrichaceae</taxon>
        <taxon>Methanothrix</taxon>
    </lineage>
</organism>
<dbReference type="InterPro" id="IPR003779">
    <property type="entry name" value="CMD-like"/>
</dbReference>
<reference evidence="3" key="1">
    <citation type="journal article" date="2015" name="MBio">
        <title>Genome-resolved metagenomic analysis reveals roles for candidate phyla and other microbial community members in biogeochemical transformations in oil reservoirs.</title>
        <authorList>
            <person name="Hu P."/>
            <person name="Tom L."/>
            <person name="Singh A."/>
            <person name="Thomas B.C."/>
            <person name="Baker B.J."/>
            <person name="Piceno Y.M."/>
            <person name="Andersen G.L."/>
            <person name="Banfield J.F."/>
        </authorList>
    </citation>
    <scope>NUCLEOTIDE SEQUENCE [LARGE SCALE GENOMIC DNA]</scope>
    <source>
        <strain evidence="3">56_747</strain>
    </source>
</reference>
<dbReference type="PANTHER" id="PTHR33930:SF8">
    <property type="entry name" value="4-CARBOXYMUCONOLACTONE DECARBOXYLASE"/>
    <property type="match status" value="1"/>
</dbReference>
<dbReference type="InterPro" id="IPR004675">
    <property type="entry name" value="AhpD_core"/>
</dbReference>
<keyword evidence="3" id="KW-0575">Peroxidase</keyword>
<accession>A0A101IJC8</accession>